<feature type="transmembrane region" description="Helical" evidence="9">
    <location>
        <begin position="135"/>
        <end position="153"/>
    </location>
</feature>
<dbReference type="Pfam" id="PF00999">
    <property type="entry name" value="Na_H_Exchanger"/>
    <property type="match status" value="1"/>
</dbReference>
<dbReference type="InParanoid" id="A0A423PH61"/>
<feature type="transmembrane region" description="Helical" evidence="9">
    <location>
        <begin position="6"/>
        <end position="25"/>
    </location>
</feature>
<dbReference type="GO" id="GO:0016020">
    <property type="term" value="C:membrane"/>
    <property type="evidence" value="ECO:0007669"/>
    <property type="project" value="UniProtKB-SubCell"/>
</dbReference>
<protein>
    <recommendedName>
        <fullName evidence="10">RCK C-terminal domain-containing protein</fullName>
    </recommendedName>
</protein>
<comment type="caution">
    <text evidence="11">The sequence shown here is derived from an EMBL/GenBank/DDBJ whole genome shotgun (WGS) entry which is preliminary data.</text>
</comment>
<evidence type="ECO:0000256" key="5">
    <source>
        <dbReference type="ARBA" id="ARBA00022692"/>
    </source>
</evidence>
<feature type="transmembrane region" description="Helical" evidence="9">
    <location>
        <begin position="257"/>
        <end position="275"/>
    </location>
</feature>
<dbReference type="Pfam" id="PF02080">
    <property type="entry name" value="TrkA_C"/>
    <property type="match status" value="1"/>
</dbReference>
<evidence type="ECO:0000313" key="11">
    <source>
        <dbReference type="EMBL" id="ROO24895.1"/>
    </source>
</evidence>
<feature type="transmembrane region" description="Helical" evidence="9">
    <location>
        <begin position="165"/>
        <end position="186"/>
    </location>
</feature>
<dbReference type="InterPro" id="IPR036721">
    <property type="entry name" value="RCK_C_sf"/>
</dbReference>
<dbReference type="Gene3D" id="1.20.1530.20">
    <property type="match status" value="1"/>
</dbReference>
<feature type="transmembrane region" description="Helical" evidence="9">
    <location>
        <begin position="380"/>
        <end position="401"/>
    </location>
</feature>
<dbReference type="Gene3D" id="3.40.50.720">
    <property type="entry name" value="NAD(P)-binding Rossmann-like Domain"/>
    <property type="match status" value="1"/>
</dbReference>
<keyword evidence="3" id="KW-0050">Antiport</keyword>
<keyword evidence="8 9" id="KW-0472">Membrane</keyword>
<evidence type="ECO:0000256" key="8">
    <source>
        <dbReference type="ARBA" id="ARBA00023136"/>
    </source>
</evidence>
<dbReference type="InterPro" id="IPR006037">
    <property type="entry name" value="RCK_C"/>
</dbReference>
<feature type="transmembrane region" description="Helical" evidence="9">
    <location>
        <begin position="104"/>
        <end position="123"/>
    </location>
</feature>
<reference evidence="11 12" key="1">
    <citation type="submission" date="2013-10" db="EMBL/GenBank/DDBJ databases">
        <title>Salinisphaera japonica YTM-1 Genome Sequencing.</title>
        <authorList>
            <person name="Lai Q."/>
            <person name="Li C."/>
            <person name="Shao Z."/>
        </authorList>
    </citation>
    <scope>NUCLEOTIDE SEQUENCE [LARGE SCALE GENOMIC DNA]</scope>
    <source>
        <strain evidence="11 12">YTM-1</strain>
    </source>
</reference>
<accession>A0A423PH61</accession>
<dbReference type="GO" id="GO:1902600">
    <property type="term" value="P:proton transmembrane transport"/>
    <property type="evidence" value="ECO:0007669"/>
    <property type="project" value="InterPro"/>
</dbReference>
<dbReference type="InterPro" id="IPR003148">
    <property type="entry name" value="RCK_N"/>
</dbReference>
<keyword evidence="6 9" id="KW-1133">Transmembrane helix</keyword>
<evidence type="ECO:0000259" key="10">
    <source>
        <dbReference type="PROSITE" id="PS51202"/>
    </source>
</evidence>
<evidence type="ECO:0000256" key="6">
    <source>
        <dbReference type="ARBA" id="ARBA00022989"/>
    </source>
</evidence>
<comment type="subcellular location">
    <subcellularLocation>
        <location evidence="1">Membrane</location>
        <topology evidence="1">Multi-pass membrane protein</topology>
    </subcellularLocation>
</comment>
<feature type="transmembrane region" description="Helical" evidence="9">
    <location>
        <begin position="192"/>
        <end position="213"/>
    </location>
</feature>
<dbReference type="GO" id="GO:0006813">
    <property type="term" value="P:potassium ion transport"/>
    <property type="evidence" value="ECO:0007669"/>
    <property type="project" value="UniProtKB-KW"/>
</dbReference>
<dbReference type="PANTHER" id="PTHR43562">
    <property type="entry name" value="NAPA-TYPE SODIUM/HYDROGEN ANTIPORTER"/>
    <property type="match status" value="1"/>
</dbReference>
<dbReference type="Pfam" id="PF02254">
    <property type="entry name" value="TrkA_N"/>
    <property type="match status" value="1"/>
</dbReference>
<sequence length="617" mass="66026">MESGHISFLPLLIVIALSFAVPILLSPIRRLGIPVVVGEIIAGIVVGRSGLGLVSDEFVLEVLSVFGFAYLMFLSGLEIDFSGLSARGGLRASTRWARLRRNPFVIGGAAFAVTTLCSLGAAFYLTHIDLVDQPWLMALILSTTSLGVVAPVLKERGVIESTYGQTLLAAALIADFVTILLVSGFAMVRAGAALDLLLILVLLIVFVASYRLAGRARENLPAQRLMHALSTATSQIRVRGSMALALVFIALAEGLGVENILGAFLAGVLVSFLVGSESSMLREKLDAIGYGFFIPIFFVMVGVQFDLPALLGSDSPWATVGLLLAIAFGVKLLGAMTFRLAFGWRETFAASTLLSARLSLIIAVAAIGVEMGIISPALDAAIILVAIVTCLLSPIAFARLVPRSYRKARHMLLIGDTRDTAPLAGRLREIGREVAVYDIDHHAAPASASRSELSAALRTAGIEGADTLIAVADDDETNLAYCRVAREVHAVQRLVAWVRDPAFNKRFRDAGVNVVNPAYAKFLLLESMALGGAAMDGLIHDDETQEIRIAKLANPWLADRQIRHIGLPEGTRVLRVQRGGAVLEAEPSTVLKINDTLTVIGAHDEVDALMRRLASRW</sequence>
<keyword evidence="4" id="KW-0630">Potassium</keyword>
<keyword evidence="4" id="KW-0633">Potassium transport</keyword>
<keyword evidence="2" id="KW-0813">Transport</keyword>
<feature type="transmembrane region" description="Helical" evidence="9">
    <location>
        <begin position="317"/>
        <end position="342"/>
    </location>
</feature>
<dbReference type="Gene3D" id="3.30.70.1450">
    <property type="entry name" value="Regulator of K+ conductance, C-terminal domain"/>
    <property type="match status" value="1"/>
</dbReference>
<keyword evidence="5 9" id="KW-0812">Transmembrane</keyword>
<feature type="transmembrane region" description="Helical" evidence="9">
    <location>
        <begin position="354"/>
        <end position="374"/>
    </location>
</feature>
<dbReference type="Proteomes" id="UP000285310">
    <property type="component" value="Unassembled WGS sequence"/>
</dbReference>
<dbReference type="SUPFAM" id="SSF116726">
    <property type="entry name" value="TrkA C-terminal domain-like"/>
    <property type="match status" value="1"/>
</dbReference>
<feature type="transmembrane region" description="Helical" evidence="9">
    <location>
        <begin position="225"/>
        <end position="251"/>
    </location>
</feature>
<dbReference type="EMBL" id="AYKG01000056">
    <property type="protein sequence ID" value="ROO24895.1"/>
    <property type="molecule type" value="Genomic_DNA"/>
</dbReference>
<feature type="domain" description="RCK C-terminal" evidence="10">
    <location>
        <begin position="532"/>
        <end position="615"/>
    </location>
</feature>
<feature type="transmembrane region" description="Helical" evidence="9">
    <location>
        <begin position="63"/>
        <end position="83"/>
    </location>
</feature>
<evidence type="ECO:0000256" key="2">
    <source>
        <dbReference type="ARBA" id="ARBA00022448"/>
    </source>
</evidence>
<dbReference type="SUPFAM" id="SSF51735">
    <property type="entry name" value="NAD(P)-binding Rossmann-fold domains"/>
    <property type="match status" value="1"/>
</dbReference>
<keyword evidence="12" id="KW-1185">Reference proteome</keyword>
<keyword evidence="7" id="KW-0406">Ion transport</keyword>
<evidence type="ECO:0000256" key="4">
    <source>
        <dbReference type="ARBA" id="ARBA00022538"/>
    </source>
</evidence>
<feature type="transmembrane region" description="Helical" evidence="9">
    <location>
        <begin position="287"/>
        <end position="305"/>
    </location>
</feature>
<feature type="transmembrane region" description="Helical" evidence="9">
    <location>
        <begin position="32"/>
        <end position="51"/>
    </location>
</feature>
<organism evidence="11 12">
    <name type="scientific">Salinisphaera japonica YTM-1</name>
    <dbReference type="NCBI Taxonomy" id="1209778"/>
    <lineage>
        <taxon>Bacteria</taxon>
        <taxon>Pseudomonadati</taxon>
        <taxon>Pseudomonadota</taxon>
        <taxon>Gammaproteobacteria</taxon>
        <taxon>Salinisphaerales</taxon>
        <taxon>Salinisphaeraceae</taxon>
        <taxon>Salinisphaera</taxon>
    </lineage>
</organism>
<dbReference type="AlphaFoldDB" id="A0A423PH61"/>
<dbReference type="InterPro" id="IPR006153">
    <property type="entry name" value="Cation/H_exchanger_TM"/>
</dbReference>
<evidence type="ECO:0000256" key="3">
    <source>
        <dbReference type="ARBA" id="ARBA00022449"/>
    </source>
</evidence>
<gene>
    <name evidence="11" type="ORF">SAJA_13850</name>
</gene>
<dbReference type="InterPro" id="IPR036291">
    <property type="entry name" value="NAD(P)-bd_dom_sf"/>
</dbReference>
<evidence type="ECO:0000256" key="1">
    <source>
        <dbReference type="ARBA" id="ARBA00004141"/>
    </source>
</evidence>
<dbReference type="InterPro" id="IPR038770">
    <property type="entry name" value="Na+/solute_symporter_sf"/>
</dbReference>
<dbReference type="PROSITE" id="PS51202">
    <property type="entry name" value="RCK_C"/>
    <property type="match status" value="1"/>
</dbReference>
<evidence type="ECO:0000313" key="12">
    <source>
        <dbReference type="Proteomes" id="UP000285310"/>
    </source>
</evidence>
<dbReference type="GO" id="GO:0015297">
    <property type="term" value="F:antiporter activity"/>
    <property type="evidence" value="ECO:0007669"/>
    <property type="project" value="UniProtKB-KW"/>
</dbReference>
<evidence type="ECO:0000256" key="9">
    <source>
        <dbReference type="SAM" id="Phobius"/>
    </source>
</evidence>
<dbReference type="GO" id="GO:0008324">
    <property type="term" value="F:monoatomic cation transmembrane transporter activity"/>
    <property type="evidence" value="ECO:0007669"/>
    <property type="project" value="InterPro"/>
</dbReference>
<name>A0A423PH61_9GAMM</name>
<proteinExistence type="predicted"/>
<dbReference type="PANTHER" id="PTHR43562:SF1">
    <property type="entry name" value="NA(+)_H(+) ANTIPORTER YJBQ-RELATED"/>
    <property type="match status" value="1"/>
</dbReference>
<evidence type="ECO:0000256" key="7">
    <source>
        <dbReference type="ARBA" id="ARBA00023065"/>
    </source>
</evidence>